<feature type="domain" description="Pesticin C-terminal" evidence="4">
    <location>
        <begin position="484"/>
        <end position="633"/>
    </location>
</feature>
<dbReference type="InterPro" id="IPR023347">
    <property type="entry name" value="Lysozyme_dom_sf"/>
</dbReference>
<feature type="region of interest" description="Disordered" evidence="3">
    <location>
        <begin position="404"/>
        <end position="444"/>
    </location>
</feature>
<dbReference type="SUPFAM" id="SSF53955">
    <property type="entry name" value="Lysozyme-like"/>
    <property type="match status" value="1"/>
</dbReference>
<name>A0ABX8VS40_9GAMM</name>
<evidence type="ECO:0000259" key="4">
    <source>
        <dbReference type="Pfam" id="PF16754"/>
    </source>
</evidence>
<keyword evidence="2" id="KW-0081">Bacteriolytic enzyme</keyword>
<keyword evidence="1" id="KW-0929">Antimicrobial</keyword>
<feature type="region of interest" description="Disordered" evidence="3">
    <location>
        <begin position="223"/>
        <end position="242"/>
    </location>
</feature>
<dbReference type="Gene3D" id="3.90.1720.10">
    <property type="entry name" value="endopeptidase domain like (from Nostoc punctiforme)"/>
    <property type="match status" value="1"/>
</dbReference>
<dbReference type="Pfam" id="PF16754">
    <property type="entry name" value="Pesticin"/>
    <property type="match status" value="1"/>
</dbReference>
<dbReference type="EMBL" id="CP040817">
    <property type="protein sequence ID" value="QYM90703.1"/>
    <property type="molecule type" value="Genomic_DNA"/>
</dbReference>
<evidence type="ECO:0000256" key="2">
    <source>
        <dbReference type="ARBA" id="ARBA00022638"/>
    </source>
</evidence>
<dbReference type="InterPro" id="IPR023346">
    <property type="entry name" value="Lysozyme-like_dom_sf"/>
</dbReference>
<evidence type="ECO:0000313" key="5">
    <source>
        <dbReference type="EMBL" id="QYM90703.1"/>
    </source>
</evidence>
<feature type="compositionally biased region" description="Low complexity" evidence="3">
    <location>
        <begin position="124"/>
        <end position="138"/>
    </location>
</feature>
<feature type="compositionally biased region" description="Polar residues" evidence="3">
    <location>
        <begin position="404"/>
        <end position="432"/>
    </location>
</feature>
<sequence>MKKNNTTRKQLFVVIKKTRSFTKKTEINSQSRQNNSEANNTASGYSVSPATGLDNIRSSAPESARPSPTPAAASQPTPPTTPPVTTVPPLPKFSPPQTPTPPVETPTQPAATNTAPPSQPTPAPTAAAPTTEPAAPQEPANPPSAPDYAAAGSQLSKLMSGMAAPLSRLAGTVPGLLSSASTSLAQAAKGQAFESKTVPGESQASPVDVKPVEVDVKINSIASTSSSDSSTPTATAALSNNATASTPKPIATVTWNPATTISSLQRKAKKESIGYCARAVVDAIQAGGTKIERAPAAKDLGSKLIAAGFTAVFSMPRPSREYDRSKLLPGDVVILEGFKQDIKAGIKKDHPFGHAAMYDGSKWISDFTQSGFYPGPDYRVALPGYTIYRMVTTQAQIDAINASQNTEPASHTAVSTPPATVTQATRSSTSAPVSRPAAQTPRAPIPKQNANILQHAQSNHRKDKIIRKTYIPTPEEQEFAKENNIDYAFIMASEDLKTEAYVPASGESSITIAGGVDLGKRTLKSLLNDGVPPSLANKLAPYTSKTPTEGKLLLKSSPLTITIDEARTLSMIYVKQHLKEIGDRFNKENKKIKFEQLPQKTRTMILDLAYQYGVRLDKRTKKTWEYMTSNQWEKLLEELQNFGDAYSTRRLAEAELIKDDLKNDRLP</sequence>
<reference evidence="5 6" key="1">
    <citation type="submission" date="2019-06" db="EMBL/GenBank/DDBJ databases">
        <title>Complete genome of Dickeya zeae PL65.</title>
        <authorList>
            <person name="Boluk G."/>
            <person name="Arif M."/>
        </authorList>
    </citation>
    <scope>NUCLEOTIDE SEQUENCE [LARGE SCALE GENOMIC DNA]</scope>
    <source>
        <strain evidence="5 6">PL65</strain>
    </source>
</reference>
<proteinExistence type="predicted"/>
<dbReference type="PRINTS" id="PR01217">
    <property type="entry name" value="PRICHEXTENSN"/>
</dbReference>
<feature type="compositionally biased region" description="Low complexity" evidence="3">
    <location>
        <begin position="58"/>
        <end position="75"/>
    </location>
</feature>
<evidence type="ECO:0000313" key="6">
    <source>
        <dbReference type="Proteomes" id="UP000824976"/>
    </source>
</evidence>
<evidence type="ECO:0000256" key="1">
    <source>
        <dbReference type="ARBA" id="ARBA00022529"/>
    </source>
</evidence>
<keyword evidence="6" id="KW-1185">Reference proteome</keyword>
<organism evidence="5 6">
    <name type="scientific">Dickeya zeae</name>
    <dbReference type="NCBI Taxonomy" id="204042"/>
    <lineage>
        <taxon>Bacteria</taxon>
        <taxon>Pseudomonadati</taxon>
        <taxon>Pseudomonadota</taxon>
        <taxon>Gammaproteobacteria</taxon>
        <taxon>Enterobacterales</taxon>
        <taxon>Pectobacteriaceae</taxon>
        <taxon>Dickeya</taxon>
    </lineage>
</organism>
<dbReference type="CDD" id="cd16902">
    <property type="entry name" value="pesticin_lyz"/>
    <property type="match status" value="1"/>
</dbReference>
<feature type="compositionally biased region" description="Polar residues" evidence="3">
    <location>
        <begin position="27"/>
        <end position="49"/>
    </location>
</feature>
<feature type="compositionally biased region" description="Low complexity" evidence="3">
    <location>
        <begin position="105"/>
        <end position="116"/>
    </location>
</feature>
<dbReference type="InterPro" id="IPR031922">
    <property type="entry name" value="Pesticin_C"/>
</dbReference>
<feature type="region of interest" description="Disordered" evidence="3">
    <location>
        <begin position="16"/>
        <end position="150"/>
    </location>
</feature>
<evidence type="ECO:0000256" key="3">
    <source>
        <dbReference type="SAM" id="MobiDB-lite"/>
    </source>
</evidence>
<dbReference type="Gene3D" id="1.10.530.40">
    <property type="match status" value="1"/>
</dbReference>
<feature type="compositionally biased region" description="Pro residues" evidence="3">
    <location>
        <begin position="76"/>
        <end position="104"/>
    </location>
</feature>
<dbReference type="Proteomes" id="UP000824976">
    <property type="component" value="Chromosome"/>
</dbReference>
<accession>A0ABX8VS40</accession>
<gene>
    <name evidence="5" type="ORF">FGI21_01905</name>
</gene>
<protein>
    <recommendedName>
        <fullName evidence="4">Pesticin C-terminal domain-containing protein</fullName>
    </recommendedName>
</protein>